<evidence type="ECO:0000313" key="4">
    <source>
        <dbReference type="EMBL" id="PSS18732.1"/>
    </source>
</evidence>
<protein>
    <recommendedName>
        <fullName evidence="6">LPXTG-domain-containing protein</fullName>
    </recommendedName>
</protein>
<keyword evidence="5" id="KW-1185">Reference proteome</keyword>
<dbReference type="RefSeq" id="XP_024721084.1">
    <property type="nucleotide sequence ID" value="XM_024869239.1"/>
</dbReference>
<dbReference type="Proteomes" id="UP000241818">
    <property type="component" value="Unassembled WGS sequence"/>
</dbReference>
<evidence type="ECO:0000256" key="3">
    <source>
        <dbReference type="SAM" id="SignalP"/>
    </source>
</evidence>
<dbReference type="OrthoDB" id="5426678at2759"/>
<feature type="chain" id="PRO_5015543074" description="LPXTG-domain-containing protein" evidence="3">
    <location>
        <begin position="21"/>
        <end position="483"/>
    </location>
</feature>
<organism evidence="4 5">
    <name type="scientific">Amorphotheca resinae ATCC 22711</name>
    <dbReference type="NCBI Taxonomy" id="857342"/>
    <lineage>
        <taxon>Eukaryota</taxon>
        <taxon>Fungi</taxon>
        <taxon>Dikarya</taxon>
        <taxon>Ascomycota</taxon>
        <taxon>Pezizomycotina</taxon>
        <taxon>Leotiomycetes</taxon>
        <taxon>Helotiales</taxon>
        <taxon>Amorphothecaceae</taxon>
        <taxon>Amorphotheca</taxon>
    </lineage>
</organism>
<feature type="signal peptide" evidence="3">
    <location>
        <begin position="1"/>
        <end position="20"/>
    </location>
</feature>
<dbReference type="GeneID" id="36577320"/>
<gene>
    <name evidence="4" type="ORF">M430DRAFT_66726</name>
</gene>
<proteinExistence type="predicted"/>
<reference evidence="4 5" key="1">
    <citation type="journal article" date="2018" name="New Phytol.">
        <title>Comparative genomics and transcriptomics depict ericoid mycorrhizal fungi as versatile saprotrophs and plant mutualists.</title>
        <authorList>
            <person name="Martino E."/>
            <person name="Morin E."/>
            <person name="Grelet G.A."/>
            <person name="Kuo A."/>
            <person name="Kohler A."/>
            <person name="Daghino S."/>
            <person name="Barry K.W."/>
            <person name="Cichocki N."/>
            <person name="Clum A."/>
            <person name="Dockter R.B."/>
            <person name="Hainaut M."/>
            <person name="Kuo R.C."/>
            <person name="LaButti K."/>
            <person name="Lindahl B.D."/>
            <person name="Lindquist E.A."/>
            <person name="Lipzen A."/>
            <person name="Khouja H.R."/>
            <person name="Magnuson J."/>
            <person name="Murat C."/>
            <person name="Ohm R.A."/>
            <person name="Singer S.W."/>
            <person name="Spatafora J.W."/>
            <person name="Wang M."/>
            <person name="Veneault-Fourrey C."/>
            <person name="Henrissat B."/>
            <person name="Grigoriev I.V."/>
            <person name="Martin F.M."/>
            <person name="Perotto S."/>
        </authorList>
    </citation>
    <scope>NUCLEOTIDE SEQUENCE [LARGE SCALE GENOMIC DNA]</scope>
    <source>
        <strain evidence="4 5">ATCC 22711</strain>
    </source>
</reference>
<evidence type="ECO:0000313" key="5">
    <source>
        <dbReference type="Proteomes" id="UP000241818"/>
    </source>
</evidence>
<accession>A0A2T3B2D9</accession>
<keyword evidence="2" id="KW-0472">Membrane</keyword>
<feature type="compositionally biased region" description="Low complexity" evidence="1">
    <location>
        <begin position="376"/>
        <end position="400"/>
    </location>
</feature>
<dbReference type="EMBL" id="KZ679011">
    <property type="protein sequence ID" value="PSS18732.1"/>
    <property type="molecule type" value="Genomic_DNA"/>
</dbReference>
<feature type="compositionally biased region" description="Polar residues" evidence="1">
    <location>
        <begin position="429"/>
        <end position="439"/>
    </location>
</feature>
<feature type="region of interest" description="Disordered" evidence="1">
    <location>
        <begin position="304"/>
        <end position="483"/>
    </location>
</feature>
<dbReference type="AlphaFoldDB" id="A0A2T3B2D9"/>
<evidence type="ECO:0008006" key="6">
    <source>
        <dbReference type="Google" id="ProtNLM"/>
    </source>
</evidence>
<evidence type="ECO:0000256" key="2">
    <source>
        <dbReference type="SAM" id="Phobius"/>
    </source>
</evidence>
<keyword evidence="3" id="KW-0732">Signal</keyword>
<feature type="compositionally biased region" description="Pro residues" evidence="1">
    <location>
        <begin position="401"/>
        <end position="411"/>
    </location>
</feature>
<feature type="compositionally biased region" description="Basic and acidic residues" evidence="1">
    <location>
        <begin position="458"/>
        <end position="476"/>
    </location>
</feature>
<keyword evidence="2" id="KW-0812">Transmembrane</keyword>
<evidence type="ECO:0000256" key="1">
    <source>
        <dbReference type="SAM" id="MobiDB-lite"/>
    </source>
</evidence>
<dbReference type="InParanoid" id="A0A2T3B2D9"/>
<feature type="transmembrane region" description="Helical" evidence="2">
    <location>
        <begin position="231"/>
        <end position="253"/>
    </location>
</feature>
<name>A0A2T3B2D9_AMORE</name>
<sequence>MDAIKLFLLVMSCILPSVLALQVTPNSQCAEICLDAPTQDASNPVVPNISGSEIVCKDSDYQNSTVGQKFESCINCLQNSTTTGSGHSDQAWFLYNLRFALNTCIFGTSNATDPISTPCSTDTSCGPLQGALLDGMQNPSTIHEYGYCSAYDNSFVGSFLPTCTACLRDNKNELYLANFLVALDAGCIQRAPAGSLIGLNGTLFSEDQVAITFSMTSPAGMAKHHKTLSSGAIIGIAVACAVVVIAIIAIIFIRARMLLNAKRLKELQSPLDSRFGAMNISAPYSNGYASPDSPPLVKEAIPMTESQKAGEGHDPQIPYSPPSSGGTIPAHHAYLPPQYTPRSRTSLSPVHRSSKSSSQPLPPAPYPQRSPSSNGSTAVPSSVTSPVSILSRTSSRGTGPSLPPRPSPHQPSPSQFSLGRDLTAGRENAGSSRQISGPMTNVGRRPEGLGLSIPSQPRVEKRSPVKNSPDWKRLSDSDSDNLW</sequence>
<keyword evidence="2" id="KW-1133">Transmembrane helix</keyword>